<dbReference type="SUPFAM" id="SSF52172">
    <property type="entry name" value="CheY-like"/>
    <property type="match status" value="1"/>
</dbReference>
<dbReference type="Gene3D" id="3.30.450.20">
    <property type="entry name" value="PAS domain"/>
    <property type="match status" value="2"/>
</dbReference>
<evidence type="ECO:0000256" key="12">
    <source>
        <dbReference type="ARBA" id="ARBA00023012"/>
    </source>
</evidence>
<evidence type="ECO:0000256" key="4">
    <source>
        <dbReference type="ARBA" id="ARBA00022475"/>
    </source>
</evidence>
<evidence type="ECO:0000256" key="7">
    <source>
        <dbReference type="ARBA" id="ARBA00022692"/>
    </source>
</evidence>
<dbReference type="PROSITE" id="PS50112">
    <property type="entry name" value="PAS"/>
    <property type="match status" value="2"/>
</dbReference>
<dbReference type="FunFam" id="3.30.565.10:FF:000010">
    <property type="entry name" value="Sensor histidine kinase RcsC"/>
    <property type="match status" value="1"/>
</dbReference>
<dbReference type="PANTHER" id="PTHR45339">
    <property type="entry name" value="HYBRID SIGNAL TRANSDUCTION HISTIDINE KINASE J"/>
    <property type="match status" value="1"/>
</dbReference>
<dbReference type="GO" id="GO:0000155">
    <property type="term" value="F:phosphorelay sensor kinase activity"/>
    <property type="evidence" value="ECO:0007669"/>
    <property type="project" value="InterPro"/>
</dbReference>
<evidence type="ECO:0000256" key="13">
    <source>
        <dbReference type="ARBA" id="ARBA00023136"/>
    </source>
</evidence>
<dbReference type="InterPro" id="IPR001789">
    <property type="entry name" value="Sig_transdc_resp-reg_receiver"/>
</dbReference>
<dbReference type="PRINTS" id="PR00344">
    <property type="entry name" value="BCTRLSENSOR"/>
</dbReference>
<keyword evidence="12" id="KW-0902">Two-component regulatory system</keyword>
<dbReference type="InterPro" id="IPR013655">
    <property type="entry name" value="PAS_fold_3"/>
</dbReference>
<sequence length="939" mass="106951">MISPKKPTNEKQRLDELYSYQILDTAIEQSFDDITKIAAQICDSPISLVSLIDQDRQWFKSHHGLDVSETPRDLAYCAHAIHSPQDLLEVSDAFKDERFHDNPLATGAPHVRFYAGAPLVSSSGYALGTLCVIDHQPKSLTEGQKEALWALSRQVSALLELKKSNRILEETRVAQSQTEQTFRDRLERIGDMVYELDPKGKFIYVNPVLIRISGFPEDELLNMHFSELVYESDIERVTEYYIRILKNKEVSSYLEFKMKGVNGPVWVGQTVEIEFDDWQGVHIYGVARNIQELMEARDRMEKSEEKYRWLSEYSADMICLHEPDGRYKYLSSSVKDLLGYEQDELIGVSLYDLIHPDLIKSQVDVKSLNEYGFSGIESRLRKKDGSYVWVEFYAKPIYNEKQEVVSIQSSTRDISKRRKFDEAIQRAMRLAENAKQEAIASAKAKENFLSTMSHEIRTPLNAILGVTNLLLMEELEQKHLDHLNLLKFSGENLLSLINDILDYNKIESGKIDFEKVDFNLREVLINLKQSVMPEVDKKGLELVLNYDEQLPNMFVGDSVRITQIINNLLSNAVKFTEEGFIKLDISLIERKGSVAQIRFEIHDTGIGIASANQSVIFENFAQASDDTTRKFGGTGLGLAITKKLLLLMGSKISLDSELGYGSIFYFDIELPIGNELEALPDTKSGSSVFESVADRDIHILVAEDNRANQIVLEKFLQKWGMKVEFVENGRLALERSKIECYDLILMDLQMPEMDGYQATQEIRKLSTTYGQNLPIIALTASALLDVRKKVKELGMTDYITKPFNPEELYKKILKNAGKVLKRLVSPINDPISLRLHELSEGDPDFKKELTQHYLDQYEGFMSSFSKAMKELDEKMLKEACYGIKTSNEVLEYTALDQVIESAQQAMLGQGISKEQSIEEATKAYESITATLRDILSHEL</sequence>
<dbReference type="PROSITE" id="PS50110">
    <property type="entry name" value="RESPONSE_REGULATORY"/>
    <property type="match status" value="1"/>
</dbReference>
<protein>
    <recommendedName>
        <fullName evidence="3">histidine kinase</fullName>
        <ecNumber evidence="3">2.7.13.3</ecNumber>
    </recommendedName>
</protein>
<keyword evidence="8" id="KW-0547">Nucleotide-binding</keyword>
<dbReference type="InterPro" id="IPR004358">
    <property type="entry name" value="Sig_transdc_His_kin-like_C"/>
</dbReference>
<dbReference type="AlphaFoldDB" id="A0A1M6WW00"/>
<dbReference type="InterPro" id="IPR036890">
    <property type="entry name" value="HATPase_C_sf"/>
</dbReference>
<dbReference type="InterPro" id="IPR013656">
    <property type="entry name" value="PAS_4"/>
</dbReference>
<keyword evidence="10" id="KW-0067">ATP-binding</keyword>
<dbReference type="SUPFAM" id="SSF47384">
    <property type="entry name" value="Homodimeric domain of signal transducing histidine kinase"/>
    <property type="match status" value="1"/>
</dbReference>
<dbReference type="Pfam" id="PF02518">
    <property type="entry name" value="HATPase_c"/>
    <property type="match status" value="1"/>
</dbReference>
<evidence type="ECO:0000313" key="19">
    <source>
        <dbReference type="EMBL" id="SHK97836.1"/>
    </source>
</evidence>
<reference evidence="20" key="1">
    <citation type="submission" date="2016-11" db="EMBL/GenBank/DDBJ databases">
        <authorList>
            <person name="Varghese N."/>
            <person name="Submissions S."/>
        </authorList>
    </citation>
    <scope>NUCLEOTIDE SEQUENCE [LARGE SCALE GENOMIC DNA]</scope>
    <source>
        <strain evidence="20">DSM 26134</strain>
    </source>
</reference>
<dbReference type="InterPro" id="IPR003661">
    <property type="entry name" value="HisK_dim/P_dom"/>
</dbReference>
<evidence type="ECO:0000259" key="15">
    <source>
        <dbReference type="PROSITE" id="PS50109"/>
    </source>
</evidence>
<feature type="domain" description="PAS" evidence="17">
    <location>
        <begin position="178"/>
        <end position="248"/>
    </location>
</feature>
<dbReference type="CDD" id="cd00082">
    <property type="entry name" value="HisKA"/>
    <property type="match status" value="1"/>
</dbReference>
<dbReference type="CDD" id="cd17546">
    <property type="entry name" value="REC_hyHK_CKI1_RcsC-like"/>
    <property type="match status" value="1"/>
</dbReference>
<dbReference type="EC" id="2.7.13.3" evidence="3"/>
<dbReference type="SUPFAM" id="SSF47226">
    <property type="entry name" value="Histidine-containing phosphotransfer domain, HPT domain"/>
    <property type="match status" value="1"/>
</dbReference>
<dbReference type="InterPro" id="IPR003594">
    <property type="entry name" value="HATPase_dom"/>
</dbReference>
<dbReference type="InterPro" id="IPR001610">
    <property type="entry name" value="PAC"/>
</dbReference>
<dbReference type="SMART" id="SM00065">
    <property type="entry name" value="GAF"/>
    <property type="match status" value="1"/>
</dbReference>
<dbReference type="InterPro" id="IPR035965">
    <property type="entry name" value="PAS-like_dom_sf"/>
</dbReference>
<dbReference type="Gene3D" id="1.10.287.130">
    <property type="match status" value="1"/>
</dbReference>
<dbReference type="CDD" id="cd16922">
    <property type="entry name" value="HATPase_EvgS-ArcB-TorS-like"/>
    <property type="match status" value="1"/>
</dbReference>
<keyword evidence="13" id="KW-0472">Membrane</keyword>
<evidence type="ECO:0000256" key="2">
    <source>
        <dbReference type="ARBA" id="ARBA00004651"/>
    </source>
</evidence>
<feature type="modified residue" description="4-aspartylphosphate" evidence="14">
    <location>
        <position position="747"/>
    </location>
</feature>
<dbReference type="SUPFAM" id="SSF55874">
    <property type="entry name" value="ATPase domain of HSP90 chaperone/DNA topoisomerase II/histidine kinase"/>
    <property type="match status" value="1"/>
</dbReference>
<keyword evidence="6" id="KW-0808">Transferase</keyword>
<dbReference type="STRING" id="156994.SAMN04488028_11524"/>
<comment type="catalytic activity">
    <reaction evidence="1">
        <text>ATP + protein L-histidine = ADP + protein N-phospho-L-histidine.</text>
        <dbReference type="EC" id="2.7.13.3"/>
    </reaction>
</comment>
<feature type="domain" description="PAS" evidence="17">
    <location>
        <begin position="303"/>
        <end position="357"/>
    </location>
</feature>
<dbReference type="SUPFAM" id="SSF55781">
    <property type="entry name" value="GAF domain-like"/>
    <property type="match status" value="1"/>
</dbReference>
<dbReference type="Pfam" id="PF08448">
    <property type="entry name" value="PAS_4"/>
    <property type="match status" value="1"/>
</dbReference>
<keyword evidence="11" id="KW-1133">Transmembrane helix</keyword>
<dbReference type="Pfam" id="PF01590">
    <property type="entry name" value="GAF"/>
    <property type="match status" value="1"/>
</dbReference>
<dbReference type="SMART" id="SM00387">
    <property type="entry name" value="HATPase_c"/>
    <property type="match status" value="1"/>
</dbReference>
<dbReference type="Gene3D" id="3.30.565.10">
    <property type="entry name" value="Histidine kinase-like ATPase, C-terminal domain"/>
    <property type="match status" value="1"/>
</dbReference>
<evidence type="ECO:0000256" key="3">
    <source>
        <dbReference type="ARBA" id="ARBA00012438"/>
    </source>
</evidence>
<dbReference type="SMART" id="SM00388">
    <property type="entry name" value="HisKA"/>
    <property type="match status" value="1"/>
</dbReference>
<dbReference type="InterPro" id="IPR005467">
    <property type="entry name" value="His_kinase_dom"/>
</dbReference>
<dbReference type="Gene3D" id="3.30.450.40">
    <property type="match status" value="1"/>
</dbReference>
<dbReference type="Pfam" id="PF08447">
    <property type="entry name" value="PAS_3"/>
    <property type="match status" value="1"/>
</dbReference>
<dbReference type="InterPro" id="IPR000700">
    <property type="entry name" value="PAS-assoc_C"/>
</dbReference>
<feature type="domain" description="Histidine kinase" evidence="15">
    <location>
        <begin position="451"/>
        <end position="672"/>
    </location>
</feature>
<dbReference type="SMART" id="SM00086">
    <property type="entry name" value="PAC"/>
    <property type="match status" value="1"/>
</dbReference>
<dbReference type="InterPro" id="IPR011006">
    <property type="entry name" value="CheY-like_superfamily"/>
</dbReference>
<dbReference type="InterPro" id="IPR003018">
    <property type="entry name" value="GAF"/>
</dbReference>
<evidence type="ECO:0000313" key="20">
    <source>
        <dbReference type="Proteomes" id="UP000184474"/>
    </source>
</evidence>
<feature type="domain" description="PAC" evidence="18">
    <location>
        <begin position="374"/>
        <end position="426"/>
    </location>
</feature>
<comment type="subcellular location">
    <subcellularLocation>
        <location evidence="2">Cell membrane</location>
        <topology evidence="2">Multi-pass membrane protein</topology>
    </subcellularLocation>
</comment>
<organism evidence="19 20">
    <name type="scientific">Reichenbachiella agariperforans</name>
    <dbReference type="NCBI Taxonomy" id="156994"/>
    <lineage>
        <taxon>Bacteria</taxon>
        <taxon>Pseudomonadati</taxon>
        <taxon>Bacteroidota</taxon>
        <taxon>Cytophagia</taxon>
        <taxon>Cytophagales</taxon>
        <taxon>Reichenbachiellaceae</taxon>
        <taxon>Reichenbachiella</taxon>
    </lineage>
</organism>
<dbReference type="CDD" id="cd00130">
    <property type="entry name" value="PAS"/>
    <property type="match status" value="2"/>
</dbReference>
<dbReference type="InterPro" id="IPR000014">
    <property type="entry name" value="PAS"/>
</dbReference>
<keyword evidence="9" id="KW-0418">Kinase</keyword>
<keyword evidence="20" id="KW-1185">Reference proteome</keyword>
<keyword evidence="7" id="KW-0812">Transmembrane</keyword>
<dbReference type="SMART" id="SM00091">
    <property type="entry name" value="PAS"/>
    <property type="match status" value="2"/>
</dbReference>
<evidence type="ECO:0000256" key="9">
    <source>
        <dbReference type="ARBA" id="ARBA00022777"/>
    </source>
</evidence>
<dbReference type="Gene3D" id="3.40.50.2300">
    <property type="match status" value="1"/>
</dbReference>
<dbReference type="Pfam" id="PF00072">
    <property type="entry name" value="Response_reg"/>
    <property type="match status" value="1"/>
</dbReference>
<dbReference type="Proteomes" id="UP000184474">
    <property type="component" value="Unassembled WGS sequence"/>
</dbReference>
<dbReference type="PROSITE" id="PS50109">
    <property type="entry name" value="HIS_KIN"/>
    <property type="match status" value="1"/>
</dbReference>
<dbReference type="SMART" id="SM00448">
    <property type="entry name" value="REC"/>
    <property type="match status" value="1"/>
</dbReference>
<keyword evidence="4" id="KW-1003">Cell membrane</keyword>
<dbReference type="PROSITE" id="PS50113">
    <property type="entry name" value="PAC"/>
    <property type="match status" value="1"/>
</dbReference>
<name>A0A1M6WW00_REIAG</name>
<dbReference type="GO" id="GO:0005524">
    <property type="term" value="F:ATP binding"/>
    <property type="evidence" value="ECO:0007669"/>
    <property type="project" value="UniProtKB-KW"/>
</dbReference>
<dbReference type="RefSeq" id="WP_073125750.1">
    <property type="nucleotide sequence ID" value="NZ_FRAA01000015.1"/>
</dbReference>
<dbReference type="InterPro" id="IPR036641">
    <property type="entry name" value="HPT_dom_sf"/>
</dbReference>
<evidence type="ECO:0000256" key="14">
    <source>
        <dbReference type="PROSITE-ProRule" id="PRU00169"/>
    </source>
</evidence>
<feature type="domain" description="Response regulatory" evidence="16">
    <location>
        <begin position="698"/>
        <end position="816"/>
    </location>
</feature>
<evidence type="ECO:0000256" key="8">
    <source>
        <dbReference type="ARBA" id="ARBA00022741"/>
    </source>
</evidence>
<dbReference type="Pfam" id="PF00512">
    <property type="entry name" value="HisKA"/>
    <property type="match status" value="1"/>
</dbReference>
<dbReference type="InterPro" id="IPR029016">
    <property type="entry name" value="GAF-like_dom_sf"/>
</dbReference>
<evidence type="ECO:0000259" key="16">
    <source>
        <dbReference type="PROSITE" id="PS50110"/>
    </source>
</evidence>
<evidence type="ECO:0000256" key="10">
    <source>
        <dbReference type="ARBA" id="ARBA00022840"/>
    </source>
</evidence>
<dbReference type="EMBL" id="FRAA01000015">
    <property type="protein sequence ID" value="SHK97836.1"/>
    <property type="molecule type" value="Genomic_DNA"/>
</dbReference>
<accession>A0A1M6WW00</accession>
<dbReference type="SUPFAM" id="SSF55785">
    <property type="entry name" value="PYP-like sensor domain (PAS domain)"/>
    <property type="match status" value="2"/>
</dbReference>
<dbReference type="NCBIfam" id="TIGR00229">
    <property type="entry name" value="sensory_box"/>
    <property type="match status" value="2"/>
</dbReference>
<dbReference type="GO" id="GO:0005886">
    <property type="term" value="C:plasma membrane"/>
    <property type="evidence" value="ECO:0007669"/>
    <property type="project" value="UniProtKB-SubCell"/>
</dbReference>
<proteinExistence type="predicted"/>
<evidence type="ECO:0000256" key="5">
    <source>
        <dbReference type="ARBA" id="ARBA00022553"/>
    </source>
</evidence>
<evidence type="ECO:0000259" key="18">
    <source>
        <dbReference type="PROSITE" id="PS50113"/>
    </source>
</evidence>
<dbReference type="InterPro" id="IPR036097">
    <property type="entry name" value="HisK_dim/P_sf"/>
</dbReference>
<evidence type="ECO:0000256" key="11">
    <source>
        <dbReference type="ARBA" id="ARBA00022989"/>
    </source>
</evidence>
<evidence type="ECO:0000259" key="17">
    <source>
        <dbReference type="PROSITE" id="PS50112"/>
    </source>
</evidence>
<gene>
    <name evidence="19" type="ORF">SAMN04488028_11524</name>
</gene>
<evidence type="ECO:0000256" key="1">
    <source>
        <dbReference type="ARBA" id="ARBA00000085"/>
    </source>
</evidence>
<evidence type="ECO:0000256" key="6">
    <source>
        <dbReference type="ARBA" id="ARBA00022679"/>
    </source>
</evidence>
<keyword evidence="5 14" id="KW-0597">Phosphoprotein</keyword>
<dbReference type="PANTHER" id="PTHR45339:SF1">
    <property type="entry name" value="HYBRID SIGNAL TRANSDUCTION HISTIDINE KINASE J"/>
    <property type="match status" value="1"/>
</dbReference>